<evidence type="ECO:0000256" key="4">
    <source>
        <dbReference type="ARBA" id="ARBA00023163"/>
    </source>
</evidence>
<dbReference type="Pfam" id="PF00126">
    <property type="entry name" value="HTH_1"/>
    <property type="match status" value="1"/>
</dbReference>
<organism evidence="6 7">
    <name type="scientific">Bordetella genomosp. 11</name>
    <dbReference type="NCBI Taxonomy" id="1416808"/>
    <lineage>
        <taxon>Bacteria</taxon>
        <taxon>Pseudomonadati</taxon>
        <taxon>Pseudomonadota</taxon>
        <taxon>Betaproteobacteria</taxon>
        <taxon>Burkholderiales</taxon>
        <taxon>Alcaligenaceae</taxon>
        <taxon>Bordetella</taxon>
    </lineage>
</organism>
<dbReference type="InterPro" id="IPR058163">
    <property type="entry name" value="LysR-type_TF_proteobact-type"/>
</dbReference>
<dbReference type="PROSITE" id="PS50931">
    <property type="entry name" value="HTH_LYSR"/>
    <property type="match status" value="1"/>
</dbReference>
<dbReference type="SUPFAM" id="SSF53850">
    <property type="entry name" value="Periplasmic binding protein-like II"/>
    <property type="match status" value="1"/>
</dbReference>
<keyword evidence="7" id="KW-1185">Reference proteome</keyword>
<dbReference type="GO" id="GO:0003677">
    <property type="term" value="F:DNA binding"/>
    <property type="evidence" value="ECO:0007669"/>
    <property type="project" value="UniProtKB-KW"/>
</dbReference>
<dbReference type="PANTHER" id="PTHR30537:SF5">
    <property type="entry name" value="HTH-TYPE TRANSCRIPTIONAL ACTIVATOR TTDR-RELATED"/>
    <property type="match status" value="1"/>
</dbReference>
<dbReference type="AlphaFoldDB" id="A0A261UQW0"/>
<keyword evidence="2" id="KW-0805">Transcription regulation</keyword>
<dbReference type="GO" id="GO:0003700">
    <property type="term" value="F:DNA-binding transcription factor activity"/>
    <property type="evidence" value="ECO:0007669"/>
    <property type="project" value="InterPro"/>
</dbReference>
<dbReference type="CDD" id="cd08422">
    <property type="entry name" value="PBP2_CrgA_like"/>
    <property type="match status" value="1"/>
</dbReference>
<protein>
    <submittedName>
        <fullName evidence="6">LysR family transcriptional regulator</fullName>
    </submittedName>
</protein>
<dbReference type="Gene3D" id="3.40.190.290">
    <property type="match status" value="1"/>
</dbReference>
<comment type="caution">
    <text evidence="6">The sequence shown here is derived from an EMBL/GenBank/DDBJ whole genome shotgun (WGS) entry which is preliminary data.</text>
</comment>
<dbReference type="PANTHER" id="PTHR30537">
    <property type="entry name" value="HTH-TYPE TRANSCRIPTIONAL REGULATOR"/>
    <property type="match status" value="1"/>
</dbReference>
<accession>A0A261UQW0</accession>
<dbReference type="InterPro" id="IPR036390">
    <property type="entry name" value="WH_DNA-bd_sf"/>
</dbReference>
<dbReference type="FunFam" id="1.10.10.10:FF:000001">
    <property type="entry name" value="LysR family transcriptional regulator"/>
    <property type="match status" value="1"/>
</dbReference>
<dbReference type="InterPro" id="IPR036388">
    <property type="entry name" value="WH-like_DNA-bd_sf"/>
</dbReference>
<dbReference type="InterPro" id="IPR000847">
    <property type="entry name" value="LysR_HTH_N"/>
</dbReference>
<dbReference type="Gene3D" id="1.10.10.10">
    <property type="entry name" value="Winged helix-like DNA-binding domain superfamily/Winged helix DNA-binding domain"/>
    <property type="match status" value="1"/>
</dbReference>
<keyword evidence="4" id="KW-0804">Transcription</keyword>
<dbReference type="Pfam" id="PF03466">
    <property type="entry name" value="LysR_substrate"/>
    <property type="match status" value="1"/>
</dbReference>
<comment type="similarity">
    <text evidence="1">Belongs to the LysR transcriptional regulatory family.</text>
</comment>
<proteinExistence type="inferred from homology"/>
<evidence type="ECO:0000313" key="6">
    <source>
        <dbReference type="EMBL" id="OZI63650.1"/>
    </source>
</evidence>
<dbReference type="OrthoDB" id="8650959at2"/>
<dbReference type="SUPFAM" id="SSF46785">
    <property type="entry name" value="Winged helix' DNA-binding domain"/>
    <property type="match status" value="1"/>
</dbReference>
<name>A0A261UQW0_9BORD</name>
<gene>
    <name evidence="6" type="ORF">CAL28_28675</name>
</gene>
<evidence type="ECO:0000259" key="5">
    <source>
        <dbReference type="PROSITE" id="PS50931"/>
    </source>
</evidence>
<feature type="domain" description="HTH lysR-type" evidence="5">
    <location>
        <begin position="14"/>
        <end position="64"/>
    </location>
</feature>
<sequence length="317" mass="34674">MKSSSGNLSSGVNVFAVVVDAGTFAAAAEQLGLSPPGVSRAIARLEARLKIRLFDRTSRAMSLTEEGRAFYEQVIPHLRGMEEAAAAAARGAGTVRGKLRINLDPVFSRIILGPRLNEFMDAHPELALEFIARDHLGDLIVDGFDLALRFGEPRSSSLVARKLLESGIVTVAAPSYLAARGRPAAPQELGAGHHTCLEFRNPETGKPFPWEFHRKRKRLVVETKGRLTVNDPTALVNACVAGTGIAQMLALVAEPLIREGRLVNLFPDWPDERFPLYAYHPSRHHTPVKTRVFLDFIVALTSGLSTAGTERQRRTRS</sequence>
<evidence type="ECO:0000256" key="1">
    <source>
        <dbReference type="ARBA" id="ARBA00009437"/>
    </source>
</evidence>
<dbReference type="InterPro" id="IPR005119">
    <property type="entry name" value="LysR_subst-bd"/>
</dbReference>
<dbReference type="PRINTS" id="PR00039">
    <property type="entry name" value="HTHLYSR"/>
</dbReference>
<dbReference type="EMBL" id="NEVS01000004">
    <property type="protein sequence ID" value="OZI63650.1"/>
    <property type="molecule type" value="Genomic_DNA"/>
</dbReference>
<keyword evidence="3" id="KW-0238">DNA-binding</keyword>
<reference evidence="7" key="1">
    <citation type="submission" date="2017-05" db="EMBL/GenBank/DDBJ databases">
        <title>Complete and WGS of Bordetella genogroups.</title>
        <authorList>
            <person name="Spilker T."/>
            <person name="Lipuma J."/>
        </authorList>
    </citation>
    <scope>NUCLEOTIDE SEQUENCE [LARGE SCALE GENOMIC DNA]</scope>
    <source>
        <strain evidence="7">AU8856</strain>
    </source>
</reference>
<evidence type="ECO:0000256" key="3">
    <source>
        <dbReference type="ARBA" id="ARBA00023125"/>
    </source>
</evidence>
<evidence type="ECO:0000313" key="7">
    <source>
        <dbReference type="Proteomes" id="UP000215767"/>
    </source>
</evidence>
<dbReference type="RefSeq" id="WP_094844910.1">
    <property type="nucleotide sequence ID" value="NZ_NEVS01000004.1"/>
</dbReference>
<evidence type="ECO:0000256" key="2">
    <source>
        <dbReference type="ARBA" id="ARBA00023015"/>
    </source>
</evidence>
<dbReference type="Proteomes" id="UP000215767">
    <property type="component" value="Unassembled WGS sequence"/>
</dbReference>